<dbReference type="Proteomes" id="UP000000305">
    <property type="component" value="Unassembled WGS sequence"/>
</dbReference>
<keyword evidence="9" id="KW-1185">Reference proteome</keyword>
<comment type="subcellular location">
    <subcellularLocation>
        <location evidence="1">Membrane</location>
        <topology evidence="1">Multi-pass membrane protein</topology>
    </subcellularLocation>
</comment>
<dbReference type="PROSITE" id="PS50922">
    <property type="entry name" value="TLC"/>
    <property type="match status" value="1"/>
</dbReference>
<dbReference type="eggNOG" id="KOG4474">
    <property type="taxonomic scope" value="Eukaryota"/>
</dbReference>
<dbReference type="InterPro" id="IPR050846">
    <property type="entry name" value="TLCD"/>
</dbReference>
<dbReference type="AlphaFoldDB" id="E9GYI4"/>
<keyword evidence="3 6" id="KW-1133">Transmembrane helix</keyword>
<gene>
    <name evidence="8" type="ORF">DAPPUDRAFT_231239</name>
</gene>
<organism evidence="8 9">
    <name type="scientific">Daphnia pulex</name>
    <name type="common">Water flea</name>
    <dbReference type="NCBI Taxonomy" id="6669"/>
    <lineage>
        <taxon>Eukaryota</taxon>
        <taxon>Metazoa</taxon>
        <taxon>Ecdysozoa</taxon>
        <taxon>Arthropoda</taxon>
        <taxon>Crustacea</taxon>
        <taxon>Branchiopoda</taxon>
        <taxon>Diplostraca</taxon>
        <taxon>Cladocera</taxon>
        <taxon>Anomopoda</taxon>
        <taxon>Daphniidae</taxon>
        <taxon>Daphnia</taxon>
    </lineage>
</organism>
<dbReference type="HOGENOM" id="CLU_056440_2_1_1"/>
<dbReference type="GO" id="GO:0007009">
    <property type="term" value="P:plasma membrane organization"/>
    <property type="evidence" value="ECO:0000318"/>
    <property type="project" value="GO_Central"/>
</dbReference>
<evidence type="ECO:0000313" key="9">
    <source>
        <dbReference type="Proteomes" id="UP000000305"/>
    </source>
</evidence>
<feature type="transmembrane region" description="Helical" evidence="6">
    <location>
        <begin position="60"/>
        <end position="78"/>
    </location>
</feature>
<keyword evidence="2 5" id="KW-0812">Transmembrane</keyword>
<evidence type="ECO:0000313" key="8">
    <source>
        <dbReference type="EMBL" id="EFX75397.1"/>
    </source>
</evidence>
<feature type="transmembrane region" description="Helical" evidence="6">
    <location>
        <begin position="212"/>
        <end position="237"/>
    </location>
</feature>
<dbReference type="PANTHER" id="PTHR13439">
    <property type="entry name" value="CT120 PROTEIN"/>
    <property type="match status" value="1"/>
</dbReference>
<dbReference type="KEGG" id="dpx:DAPPUDRAFT_231239"/>
<keyword evidence="4 5" id="KW-0472">Membrane</keyword>
<accession>E9GYI4</accession>
<evidence type="ECO:0000256" key="5">
    <source>
        <dbReference type="PROSITE-ProRule" id="PRU00205"/>
    </source>
</evidence>
<name>E9GYI4_DAPPU</name>
<feature type="transmembrane region" description="Helical" evidence="6">
    <location>
        <begin position="14"/>
        <end position="34"/>
    </location>
</feature>
<dbReference type="Pfam" id="PF03798">
    <property type="entry name" value="TRAM_LAG1_CLN8"/>
    <property type="match status" value="1"/>
</dbReference>
<evidence type="ECO:0000256" key="2">
    <source>
        <dbReference type="ARBA" id="ARBA00022692"/>
    </source>
</evidence>
<dbReference type="InParanoid" id="E9GYI4"/>
<dbReference type="GO" id="GO:0055091">
    <property type="term" value="P:phospholipid homeostasis"/>
    <property type="evidence" value="ECO:0000318"/>
    <property type="project" value="GO_Central"/>
</dbReference>
<dbReference type="PANTHER" id="PTHR13439:SF4">
    <property type="entry name" value="TLC DOMAIN-CONTAINING PROTEIN"/>
    <property type="match status" value="1"/>
</dbReference>
<sequence length="251" mass="28537">MADIPSEIDVKSEIYGPVASAVSFVGFALTHVLLRPLTPTSVLKSGAQTTWKWRNTCNSLVHSILTGIWAMLCFYWHPKMAEDLIGTHSTSSHLLVSVSVGYFIYDFMDMLLNHRKRSSYELMIHHFFVVLCFGLSMLTRLYIGYSVVALLVEVNSIFLHTRQLMIIKGSPRQNSGYRLNALLNIGTFLIFRILTLGWMTRWLVVHREEVPVFAYTLGSVGLAVIVLMSIVLFFRILDADFISKKGRNKKE</sequence>
<dbReference type="OrthoDB" id="10266980at2759"/>
<dbReference type="OMA" id="WMSLWLL"/>
<dbReference type="EMBL" id="GL732575">
    <property type="protein sequence ID" value="EFX75397.1"/>
    <property type="molecule type" value="Genomic_DNA"/>
</dbReference>
<reference evidence="8 9" key="1">
    <citation type="journal article" date="2011" name="Science">
        <title>The ecoresponsive genome of Daphnia pulex.</title>
        <authorList>
            <person name="Colbourne J.K."/>
            <person name="Pfrender M.E."/>
            <person name="Gilbert D."/>
            <person name="Thomas W.K."/>
            <person name="Tucker A."/>
            <person name="Oakley T.H."/>
            <person name="Tokishita S."/>
            <person name="Aerts A."/>
            <person name="Arnold G.J."/>
            <person name="Basu M.K."/>
            <person name="Bauer D.J."/>
            <person name="Caceres C.E."/>
            <person name="Carmel L."/>
            <person name="Casola C."/>
            <person name="Choi J.H."/>
            <person name="Detter J.C."/>
            <person name="Dong Q."/>
            <person name="Dusheyko S."/>
            <person name="Eads B.D."/>
            <person name="Frohlich T."/>
            <person name="Geiler-Samerotte K.A."/>
            <person name="Gerlach D."/>
            <person name="Hatcher P."/>
            <person name="Jogdeo S."/>
            <person name="Krijgsveld J."/>
            <person name="Kriventseva E.V."/>
            <person name="Kultz D."/>
            <person name="Laforsch C."/>
            <person name="Lindquist E."/>
            <person name="Lopez J."/>
            <person name="Manak J.R."/>
            <person name="Muller J."/>
            <person name="Pangilinan J."/>
            <person name="Patwardhan R.P."/>
            <person name="Pitluck S."/>
            <person name="Pritham E.J."/>
            <person name="Rechtsteiner A."/>
            <person name="Rho M."/>
            <person name="Rogozin I.B."/>
            <person name="Sakarya O."/>
            <person name="Salamov A."/>
            <person name="Schaack S."/>
            <person name="Shapiro H."/>
            <person name="Shiga Y."/>
            <person name="Skalitzky C."/>
            <person name="Smith Z."/>
            <person name="Souvorov A."/>
            <person name="Sung W."/>
            <person name="Tang Z."/>
            <person name="Tsuchiya D."/>
            <person name="Tu H."/>
            <person name="Vos H."/>
            <person name="Wang M."/>
            <person name="Wolf Y.I."/>
            <person name="Yamagata H."/>
            <person name="Yamada T."/>
            <person name="Ye Y."/>
            <person name="Shaw J.R."/>
            <person name="Andrews J."/>
            <person name="Crease T.J."/>
            <person name="Tang H."/>
            <person name="Lucas S.M."/>
            <person name="Robertson H.M."/>
            <person name="Bork P."/>
            <person name="Koonin E.V."/>
            <person name="Zdobnov E.M."/>
            <person name="Grigoriev I.V."/>
            <person name="Lynch M."/>
            <person name="Boore J.L."/>
        </authorList>
    </citation>
    <scope>NUCLEOTIDE SEQUENCE [LARGE SCALE GENOMIC DNA]</scope>
</reference>
<dbReference type="GO" id="GO:0005886">
    <property type="term" value="C:plasma membrane"/>
    <property type="evidence" value="ECO:0000318"/>
    <property type="project" value="GO_Central"/>
</dbReference>
<feature type="transmembrane region" description="Helical" evidence="6">
    <location>
        <begin position="142"/>
        <end position="160"/>
    </location>
</feature>
<dbReference type="GO" id="GO:0097035">
    <property type="term" value="P:regulation of membrane lipid distribution"/>
    <property type="evidence" value="ECO:0000318"/>
    <property type="project" value="GO_Central"/>
</dbReference>
<feature type="domain" description="TLC" evidence="7">
    <location>
        <begin position="48"/>
        <end position="242"/>
    </location>
</feature>
<protein>
    <recommendedName>
        <fullName evidence="7">TLC domain-containing protein</fullName>
    </recommendedName>
</protein>
<proteinExistence type="predicted"/>
<evidence type="ECO:0000259" key="7">
    <source>
        <dbReference type="PROSITE" id="PS50922"/>
    </source>
</evidence>
<evidence type="ECO:0000256" key="3">
    <source>
        <dbReference type="ARBA" id="ARBA00022989"/>
    </source>
</evidence>
<evidence type="ECO:0000256" key="1">
    <source>
        <dbReference type="ARBA" id="ARBA00004141"/>
    </source>
</evidence>
<dbReference type="GO" id="GO:0071709">
    <property type="term" value="P:membrane assembly"/>
    <property type="evidence" value="ECO:0000318"/>
    <property type="project" value="GO_Central"/>
</dbReference>
<dbReference type="STRING" id="6669.E9GYI4"/>
<evidence type="ECO:0000256" key="4">
    <source>
        <dbReference type="ARBA" id="ARBA00023136"/>
    </source>
</evidence>
<dbReference type="SMART" id="SM00724">
    <property type="entry name" value="TLC"/>
    <property type="match status" value="1"/>
</dbReference>
<evidence type="ECO:0000256" key="6">
    <source>
        <dbReference type="SAM" id="Phobius"/>
    </source>
</evidence>
<dbReference type="InterPro" id="IPR006634">
    <property type="entry name" value="TLC-dom"/>
</dbReference>
<feature type="transmembrane region" description="Helical" evidence="6">
    <location>
        <begin position="181"/>
        <end position="200"/>
    </location>
</feature>